<dbReference type="InterPro" id="IPR000315">
    <property type="entry name" value="Znf_B-box"/>
</dbReference>
<dbReference type="CDD" id="cd19757">
    <property type="entry name" value="Bbox1"/>
    <property type="match status" value="1"/>
</dbReference>
<reference evidence="4 5" key="1">
    <citation type="submission" date="2020-06" db="EMBL/GenBank/DDBJ databases">
        <authorList>
            <person name="Li R."/>
            <person name="Bekaert M."/>
        </authorList>
    </citation>
    <scope>NUCLEOTIDE SEQUENCE [LARGE SCALE GENOMIC DNA]</scope>
    <source>
        <strain evidence="5">wild</strain>
    </source>
</reference>
<feature type="domain" description="B box-type" evidence="3">
    <location>
        <begin position="3"/>
        <end position="53"/>
    </location>
</feature>
<sequence>MALSTPMCGVCDLRSITEPSIIWCFECDGGLCSECKEHHSLSKGTQKHCTVPIHEYQKKPFDIVKITQTCAKHNEKYTIYCKMHERLCCGSCIVENHMECRDYDKLADVIQNTKFSNAFYEMEQSLVELSDNIQIIRNDRENNMKRLSKKKMQIQHDIKQTRIAINNHLDIIQDDIMKKLNATEVKESKLISKLLRLLKENESEIIEYRKNIENIKQHATDLQTFISMKELEKKVSSRDKFLQSVIDSENFKDCELSYNVNAAMQDLPNYIKNLGEVTITTKPCDLVLTRRKDKQAQIVLPHKSVENINLKLHKTINTVGVYIRGCCMLPDGKMAFSYYFDRAVRVLNFNGTEDFAVITPTSAFDVAYISHDDTLAVTSGNSSTKCITIIDIQSKQIKKTIPVDADYFGVEVKDKKLICSEAGKGIQLINPHNNSTTDIVRDEIPGYCYVAIFGDKMYHTNNQLNTVTCYDLQGKVKWKFKNESVLRCPCGVSVDNHGNVYVVGNSSNNVVVISADGQRHKEILTASEAKPTDHPLVGIAKANGHPLIGRAKPTDHLLIGIAKATGHPLIDIAKPTDHPLIGIARTTDHPRIGITKTTDHPLIDIAKPIDHPLIGKEKLTVDPLIGIAKATNHPLTSTTKPTYHPLIGIATPTDHPHIGIAKATDHPLIGIAKPTDHPLIDIAKATGQPLIGISKPTDHPLIGIAKATGQPLIGRAKPTYHTLIGISKPTDHPIIDIAKANGQPPIGRAKPTNHLLIGIAKPTDYPRIGIDKSTDHQLIDIAKSTDHPFRYSKAY</sequence>
<evidence type="ECO:0000313" key="5">
    <source>
        <dbReference type="Proteomes" id="UP000507470"/>
    </source>
</evidence>
<feature type="coiled-coil region" evidence="2">
    <location>
        <begin position="191"/>
        <end position="218"/>
    </location>
</feature>
<dbReference type="Proteomes" id="UP000507470">
    <property type="component" value="Unassembled WGS sequence"/>
</dbReference>
<accession>A0A6J8BWB7</accession>
<evidence type="ECO:0000259" key="3">
    <source>
        <dbReference type="PROSITE" id="PS50119"/>
    </source>
</evidence>
<evidence type="ECO:0000313" key="4">
    <source>
        <dbReference type="EMBL" id="CAC5388355.1"/>
    </source>
</evidence>
<dbReference type="Gene3D" id="3.30.160.60">
    <property type="entry name" value="Classic Zinc Finger"/>
    <property type="match status" value="1"/>
</dbReference>
<evidence type="ECO:0000256" key="2">
    <source>
        <dbReference type="SAM" id="Coils"/>
    </source>
</evidence>
<dbReference type="GO" id="GO:0008270">
    <property type="term" value="F:zinc ion binding"/>
    <property type="evidence" value="ECO:0007669"/>
    <property type="project" value="UniProtKB-KW"/>
</dbReference>
<gene>
    <name evidence="4" type="ORF">MCOR_23626</name>
</gene>
<evidence type="ECO:0000256" key="1">
    <source>
        <dbReference type="PROSITE-ProRule" id="PRU00024"/>
    </source>
</evidence>
<dbReference type="InterPro" id="IPR047153">
    <property type="entry name" value="TRIM45/56/19-like"/>
</dbReference>
<keyword evidence="5" id="KW-1185">Reference proteome</keyword>
<dbReference type="InterPro" id="IPR015943">
    <property type="entry name" value="WD40/YVTN_repeat-like_dom_sf"/>
</dbReference>
<protein>
    <submittedName>
        <fullName evidence="4">PML</fullName>
    </submittedName>
</protein>
<dbReference type="SUPFAM" id="SSF57845">
    <property type="entry name" value="B-box zinc-binding domain"/>
    <property type="match status" value="1"/>
</dbReference>
<dbReference type="Gene3D" id="2.130.10.10">
    <property type="entry name" value="YVTN repeat-like/Quinoprotein amine dehydrogenase"/>
    <property type="match status" value="1"/>
</dbReference>
<dbReference type="OrthoDB" id="10659553at2759"/>
<dbReference type="SUPFAM" id="SSF63825">
    <property type="entry name" value="YWTD domain"/>
    <property type="match status" value="1"/>
</dbReference>
<proteinExistence type="predicted"/>
<dbReference type="PANTHER" id="PTHR25462:SF296">
    <property type="entry name" value="MEIOTIC P26, ISOFORM F"/>
    <property type="match status" value="1"/>
</dbReference>
<keyword evidence="1" id="KW-0863">Zinc-finger</keyword>
<dbReference type="PROSITE" id="PS50119">
    <property type="entry name" value="ZF_BBOX"/>
    <property type="match status" value="1"/>
</dbReference>
<organism evidence="4 5">
    <name type="scientific">Mytilus coruscus</name>
    <name type="common">Sea mussel</name>
    <dbReference type="NCBI Taxonomy" id="42192"/>
    <lineage>
        <taxon>Eukaryota</taxon>
        <taxon>Metazoa</taxon>
        <taxon>Spiralia</taxon>
        <taxon>Lophotrochozoa</taxon>
        <taxon>Mollusca</taxon>
        <taxon>Bivalvia</taxon>
        <taxon>Autobranchia</taxon>
        <taxon>Pteriomorphia</taxon>
        <taxon>Mytilida</taxon>
        <taxon>Mytiloidea</taxon>
        <taxon>Mytilidae</taxon>
        <taxon>Mytilinae</taxon>
        <taxon>Mytilus</taxon>
    </lineage>
</organism>
<keyword evidence="1" id="KW-0862">Zinc</keyword>
<dbReference type="GO" id="GO:0061630">
    <property type="term" value="F:ubiquitin protein ligase activity"/>
    <property type="evidence" value="ECO:0007669"/>
    <property type="project" value="TreeGrafter"/>
</dbReference>
<name>A0A6J8BWB7_MYTCO</name>
<keyword evidence="1" id="KW-0479">Metal-binding</keyword>
<keyword evidence="2" id="KW-0175">Coiled coil</keyword>
<dbReference type="PANTHER" id="PTHR25462">
    <property type="entry name" value="BONUS, ISOFORM C-RELATED"/>
    <property type="match status" value="1"/>
</dbReference>
<dbReference type="AlphaFoldDB" id="A0A6J8BWB7"/>
<dbReference type="EMBL" id="CACVKT020004159">
    <property type="protein sequence ID" value="CAC5388355.1"/>
    <property type="molecule type" value="Genomic_DNA"/>
</dbReference>